<feature type="compositionally biased region" description="Basic and acidic residues" evidence="1">
    <location>
        <begin position="91"/>
        <end position="108"/>
    </location>
</feature>
<evidence type="ECO:0000256" key="1">
    <source>
        <dbReference type="SAM" id="MobiDB-lite"/>
    </source>
</evidence>
<dbReference type="EMBL" id="MT141464">
    <property type="protein sequence ID" value="QJA62208.1"/>
    <property type="molecule type" value="Genomic_DNA"/>
</dbReference>
<accession>A0A6M3K2X5</accession>
<protein>
    <submittedName>
        <fullName evidence="3">Uncharacterized protein</fullName>
    </submittedName>
</protein>
<feature type="region of interest" description="Disordered" evidence="1">
    <location>
        <begin position="53"/>
        <end position="123"/>
    </location>
</feature>
<dbReference type="AlphaFoldDB" id="A0A6M3K2X5"/>
<dbReference type="EMBL" id="MT142225">
    <property type="protein sequence ID" value="QJA76444.1"/>
    <property type="molecule type" value="Genomic_DNA"/>
</dbReference>
<evidence type="ECO:0000313" key="2">
    <source>
        <dbReference type="EMBL" id="QJA62208.1"/>
    </source>
</evidence>
<evidence type="ECO:0000313" key="3">
    <source>
        <dbReference type="EMBL" id="QJA76444.1"/>
    </source>
</evidence>
<organism evidence="3">
    <name type="scientific">viral metagenome</name>
    <dbReference type="NCBI Taxonomy" id="1070528"/>
    <lineage>
        <taxon>unclassified sequences</taxon>
        <taxon>metagenomes</taxon>
        <taxon>organismal metagenomes</taxon>
    </lineage>
</organism>
<proteinExistence type="predicted"/>
<name>A0A6M3K2X5_9ZZZZ</name>
<gene>
    <name evidence="3" type="ORF">MM415A01507_0007</name>
    <name evidence="2" type="ORF">MM415B00814_0027</name>
</gene>
<sequence length="123" mass="13220">MNIGEVGCNQNGDVWMSLYINVNGESQKAVMPMTPVDAKWLIAALEEALKQGEQWRTTGVHPNERDGTNIDRCGPAENRGDSHGGNPDGGGAERRLPGPENDAKELVGKVHQPVLRGPGHSDL</sequence>
<reference evidence="3" key="1">
    <citation type="submission" date="2020-03" db="EMBL/GenBank/DDBJ databases">
        <title>The deep terrestrial virosphere.</title>
        <authorList>
            <person name="Holmfeldt K."/>
            <person name="Nilsson E."/>
            <person name="Simone D."/>
            <person name="Lopez-Fernandez M."/>
            <person name="Wu X."/>
            <person name="de Brujin I."/>
            <person name="Lundin D."/>
            <person name="Andersson A."/>
            <person name="Bertilsson S."/>
            <person name="Dopson M."/>
        </authorList>
    </citation>
    <scope>NUCLEOTIDE SEQUENCE</scope>
    <source>
        <strain evidence="3">MM415A01507</strain>
        <strain evidence="2">MM415B00814</strain>
    </source>
</reference>